<name>A0ACC0HIX0_9ERIC</name>
<organism evidence="1 2">
    <name type="scientific">Camellia lanceoleosa</name>
    <dbReference type="NCBI Taxonomy" id="1840588"/>
    <lineage>
        <taxon>Eukaryota</taxon>
        <taxon>Viridiplantae</taxon>
        <taxon>Streptophyta</taxon>
        <taxon>Embryophyta</taxon>
        <taxon>Tracheophyta</taxon>
        <taxon>Spermatophyta</taxon>
        <taxon>Magnoliopsida</taxon>
        <taxon>eudicotyledons</taxon>
        <taxon>Gunneridae</taxon>
        <taxon>Pentapetalae</taxon>
        <taxon>asterids</taxon>
        <taxon>Ericales</taxon>
        <taxon>Theaceae</taxon>
        <taxon>Camellia</taxon>
    </lineage>
</organism>
<dbReference type="EMBL" id="CM045762">
    <property type="protein sequence ID" value="KAI8011906.1"/>
    <property type="molecule type" value="Genomic_DNA"/>
</dbReference>
<evidence type="ECO:0000313" key="2">
    <source>
        <dbReference type="Proteomes" id="UP001060215"/>
    </source>
</evidence>
<keyword evidence="2" id="KW-1185">Reference proteome</keyword>
<comment type="caution">
    <text evidence="1">The sequence shown here is derived from an EMBL/GenBank/DDBJ whole genome shotgun (WGS) entry which is preliminary data.</text>
</comment>
<proteinExistence type="predicted"/>
<protein>
    <submittedName>
        <fullName evidence="1">Uncharacterized protein</fullName>
    </submittedName>
</protein>
<sequence length="152" mass="16891">MRLSISVKMSNGEILKPEVKLLHTISDVKGIIGSMIGVLVSDNDVVYDGKRLEDGKSLAFYNIIENSIIEILPKLPSLFQIFVKHWNGKTLVLTVLRQHKDKVRDVKDTIFNRLGGPASLVFAGKSLEDDQDLGSYNIQRLSTVHIAVPPPL</sequence>
<dbReference type="Proteomes" id="UP001060215">
    <property type="component" value="Chromosome 5"/>
</dbReference>
<reference evidence="1 2" key="1">
    <citation type="journal article" date="2022" name="Plant J.">
        <title>Chromosome-level genome of Camellia lanceoleosa provides a valuable resource for understanding genome evolution and self-incompatibility.</title>
        <authorList>
            <person name="Gong W."/>
            <person name="Xiao S."/>
            <person name="Wang L."/>
            <person name="Liao Z."/>
            <person name="Chang Y."/>
            <person name="Mo W."/>
            <person name="Hu G."/>
            <person name="Li W."/>
            <person name="Zhao G."/>
            <person name="Zhu H."/>
            <person name="Hu X."/>
            <person name="Ji K."/>
            <person name="Xiang X."/>
            <person name="Song Q."/>
            <person name="Yuan D."/>
            <person name="Jin S."/>
            <person name="Zhang L."/>
        </authorList>
    </citation>
    <scope>NUCLEOTIDE SEQUENCE [LARGE SCALE GENOMIC DNA]</scope>
    <source>
        <strain evidence="1">SQ_2022a</strain>
    </source>
</reference>
<gene>
    <name evidence="1" type="ORF">LOK49_LG06G02629</name>
</gene>
<evidence type="ECO:0000313" key="1">
    <source>
        <dbReference type="EMBL" id="KAI8011906.1"/>
    </source>
</evidence>
<accession>A0ACC0HIX0</accession>